<keyword evidence="4" id="KW-0378">Hydrolase</keyword>
<organism evidence="4 5">
    <name type="scientific">Allorhodopirellula heiligendammensis</name>
    <dbReference type="NCBI Taxonomy" id="2714739"/>
    <lineage>
        <taxon>Bacteria</taxon>
        <taxon>Pseudomonadati</taxon>
        <taxon>Planctomycetota</taxon>
        <taxon>Planctomycetia</taxon>
        <taxon>Pirellulales</taxon>
        <taxon>Pirellulaceae</taxon>
        <taxon>Allorhodopirellula</taxon>
    </lineage>
</organism>
<dbReference type="EMBL" id="SJPU01000002">
    <property type="protein sequence ID" value="TWU17018.1"/>
    <property type="molecule type" value="Genomic_DNA"/>
</dbReference>
<dbReference type="InterPro" id="IPR001466">
    <property type="entry name" value="Beta-lactam-related"/>
</dbReference>
<evidence type="ECO:0000313" key="4">
    <source>
        <dbReference type="EMBL" id="TWU17018.1"/>
    </source>
</evidence>
<dbReference type="Pfam" id="PF06439">
    <property type="entry name" value="3keto-disac_hyd"/>
    <property type="match status" value="1"/>
</dbReference>
<gene>
    <name evidence="4" type="primary">estB_3</name>
    <name evidence="4" type="ORF">Poly21_42270</name>
</gene>
<dbReference type="PANTHER" id="PTHR43283:SF3">
    <property type="entry name" value="BETA-LACTAMASE FAMILY PROTEIN (AFU_ORTHOLOGUE AFUA_5G07500)"/>
    <property type="match status" value="1"/>
</dbReference>
<dbReference type="InterPro" id="IPR012338">
    <property type="entry name" value="Beta-lactam/transpept-like"/>
</dbReference>
<dbReference type="Gene3D" id="2.60.120.560">
    <property type="entry name" value="Exo-inulinase, domain 1"/>
    <property type="match status" value="1"/>
</dbReference>
<dbReference type="EC" id="3.1.1.-" evidence="4"/>
<protein>
    <submittedName>
        <fullName evidence="4">Esterase EstB</fullName>
        <ecNumber evidence="4">3.1.1.-</ecNumber>
    </submittedName>
</protein>
<name>A0A5C6BYQ3_9BACT</name>
<dbReference type="PANTHER" id="PTHR43283">
    <property type="entry name" value="BETA-LACTAMASE-RELATED"/>
    <property type="match status" value="1"/>
</dbReference>
<keyword evidence="1" id="KW-0732">Signal</keyword>
<dbReference type="InterPro" id="IPR010496">
    <property type="entry name" value="AL/BT2_dom"/>
</dbReference>
<dbReference type="RefSeq" id="WP_302119676.1">
    <property type="nucleotide sequence ID" value="NZ_SJPU01000002.1"/>
</dbReference>
<feature type="domain" description="3-keto-alpha-glucoside-1,2-lyase/3-keto-2-hydroxy-glucal hydratase" evidence="3">
    <location>
        <begin position="37"/>
        <end position="218"/>
    </location>
</feature>
<evidence type="ECO:0000259" key="3">
    <source>
        <dbReference type="Pfam" id="PF06439"/>
    </source>
</evidence>
<evidence type="ECO:0000256" key="1">
    <source>
        <dbReference type="SAM" id="SignalP"/>
    </source>
</evidence>
<dbReference type="SUPFAM" id="SSF56601">
    <property type="entry name" value="beta-lactamase/transpeptidase-like"/>
    <property type="match status" value="1"/>
</dbReference>
<dbReference type="AlphaFoldDB" id="A0A5C6BYQ3"/>
<feature type="chain" id="PRO_5022973944" evidence="1">
    <location>
        <begin position="27"/>
        <end position="633"/>
    </location>
</feature>
<dbReference type="Proteomes" id="UP000319908">
    <property type="component" value="Unassembled WGS sequence"/>
</dbReference>
<evidence type="ECO:0000313" key="5">
    <source>
        <dbReference type="Proteomes" id="UP000319908"/>
    </source>
</evidence>
<dbReference type="Pfam" id="PF00144">
    <property type="entry name" value="Beta-lactamase"/>
    <property type="match status" value="1"/>
</dbReference>
<dbReference type="GO" id="GO:0016787">
    <property type="term" value="F:hydrolase activity"/>
    <property type="evidence" value="ECO:0007669"/>
    <property type="project" value="UniProtKB-KW"/>
</dbReference>
<feature type="signal peptide" evidence="1">
    <location>
        <begin position="1"/>
        <end position="26"/>
    </location>
</feature>
<dbReference type="Gene3D" id="3.40.710.10">
    <property type="entry name" value="DD-peptidase/beta-lactamase superfamily"/>
    <property type="match status" value="1"/>
</dbReference>
<sequence length="633" mass="69781">MSRITSCLVVLTIGWTIALAPGDARAEINLPAGEVSTSLFDGVSFAGWQGLTDKYWSIEDGMIVAKNDQPNPASTYLLTKKSYRNFRLLLDVRQTTGNKYSTMHSAVCCLGEIIEDAGQAFGFRGPLLMFCQDWGMWDAHGRNRVFPSGHGGPYHPDLENVGEWNQIEILVLGNRIRVAANGQFVMDFIDTAERLKSSPIGLQLHGNRQPQEYHFRNLLLVEAPTDAMATIPDADLPTTAPSNVGMSSDKLSEIDGLMQQSIVEHAIAGGVVMIARDGKVVLQRAYGKRDIADDQPMQDDTIFRIYSMSKAITTAAAMMLVEEGRLGIEDPVAKYLPELAHVQVIDGDSTRPAKQTMTIADLMRHTSGYSYGDAGVAAYDDAFRNLGLLDRDVSSKQFQSRLADLPLLFEPGTDWHYGISTDVLGRVVEVASGLSLDEFFQTRIFAPLKMVDTGFWVPPNKVDRFAANYSRDKSGNLTILDAPQTSRYLAKPAFCSGGGGLVSTASDYMRFLLMIDGGGQLGDVRLLREETVALMTSNQLPQDVGWIKFGKEVRTGVGFGFGFCVREQMSDWDPDGRVGEYGWGGAASTHYWISPQDRIVVVTLEQIMPYQWLTEFKLKDTIYDAIDVPANAK</sequence>
<keyword evidence="5" id="KW-1185">Reference proteome</keyword>
<dbReference type="InterPro" id="IPR050789">
    <property type="entry name" value="Diverse_Enzym_Activities"/>
</dbReference>
<feature type="domain" description="Beta-lactamase-related" evidence="2">
    <location>
        <begin position="255"/>
        <end position="606"/>
    </location>
</feature>
<comment type="caution">
    <text evidence="4">The sequence shown here is derived from an EMBL/GenBank/DDBJ whole genome shotgun (WGS) entry which is preliminary data.</text>
</comment>
<accession>A0A5C6BYQ3</accession>
<evidence type="ECO:0000259" key="2">
    <source>
        <dbReference type="Pfam" id="PF00144"/>
    </source>
</evidence>
<proteinExistence type="predicted"/>
<reference evidence="4 5" key="1">
    <citation type="journal article" date="2020" name="Antonie Van Leeuwenhoek">
        <title>Rhodopirellula heiligendammensis sp. nov., Rhodopirellula pilleata sp. nov., and Rhodopirellula solitaria sp. nov. isolated from natural or artificial marine surfaces in Northern Germany and California, USA, and emended description of the genus Rhodopirellula.</title>
        <authorList>
            <person name="Kallscheuer N."/>
            <person name="Wiegand S."/>
            <person name="Jogler M."/>
            <person name="Boedeker C."/>
            <person name="Peeters S.H."/>
            <person name="Rast P."/>
            <person name="Heuer A."/>
            <person name="Jetten M.S.M."/>
            <person name="Rohde M."/>
            <person name="Jogler C."/>
        </authorList>
    </citation>
    <scope>NUCLEOTIDE SEQUENCE [LARGE SCALE GENOMIC DNA]</scope>
    <source>
        <strain evidence="4 5">Poly21</strain>
    </source>
</reference>